<name>A0ABV2JI24_9STRE</name>
<feature type="DNA-binding region" description="OmpR/PhoB-type" evidence="7">
    <location>
        <begin position="106"/>
        <end position="184"/>
    </location>
</feature>
<proteinExistence type="predicted"/>
<feature type="modified residue" description="4-aspartylphosphate" evidence="6">
    <location>
        <position position="34"/>
    </location>
</feature>
<dbReference type="SMART" id="SM00448">
    <property type="entry name" value="REC"/>
    <property type="match status" value="1"/>
</dbReference>
<evidence type="ECO:0000256" key="4">
    <source>
        <dbReference type="ARBA" id="ARBA00023125"/>
    </source>
</evidence>
<keyword evidence="1 6" id="KW-0597">Phosphoprotein</keyword>
<comment type="caution">
    <text evidence="10">The sequence shown here is derived from an EMBL/GenBank/DDBJ whole genome shotgun (WGS) entry which is preliminary data.</text>
</comment>
<dbReference type="InterPro" id="IPR011006">
    <property type="entry name" value="CheY-like_superfamily"/>
</dbReference>
<dbReference type="PANTHER" id="PTHR48111">
    <property type="entry name" value="REGULATOR OF RPOS"/>
    <property type="match status" value="1"/>
</dbReference>
<keyword evidence="4 7" id="KW-0238">DNA-binding</keyword>
<dbReference type="Pfam" id="PF00072">
    <property type="entry name" value="Response_reg"/>
    <property type="match status" value="1"/>
</dbReference>
<dbReference type="GO" id="GO:0003677">
    <property type="term" value="F:DNA binding"/>
    <property type="evidence" value="ECO:0007669"/>
    <property type="project" value="UniProtKB-KW"/>
</dbReference>
<dbReference type="PROSITE" id="PS51755">
    <property type="entry name" value="OMPR_PHOB"/>
    <property type="match status" value="1"/>
</dbReference>
<dbReference type="InterPro" id="IPR039420">
    <property type="entry name" value="WalR-like"/>
</dbReference>
<dbReference type="PANTHER" id="PTHR48111:SF21">
    <property type="entry name" value="DNA-BINDING DUAL MASTER TRANSCRIPTIONAL REGULATOR RPAA"/>
    <property type="match status" value="1"/>
</dbReference>
<evidence type="ECO:0000313" key="10">
    <source>
        <dbReference type="EMBL" id="MET3643556.1"/>
    </source>
</evidence>
<evidence type="ECO:0000259" key="9">
    <source>
        <dbReference type="PROSITE" id="PS51755"/>
    </source>
</evidence>
<evidence type="ECO:0000256" key="1">
    <source>
        <dbReference type="ARBA" id="ARBA00022553"/>
    </source>
</evidence>
<reference evidence="10 11" key="1">
    <citation type="submission" date="2024-06" db="EMBL/GenBank/DDBJ databases">
        <title>Genomic Encyclopedia of Type Strains, Phase IV (KMG-IV): sequencing the most valuable type-strain genomes for metagenomic binning, comparative biology and taxonomic classification.</title>
        <authorList>
            <person name="Goeker M."/>
        </authorList>
    </citation>
    <scope>NUCLEOTIDE SEQUENCE [LARGE SCALE GENOMIC DNA]</scope>
    <source>
        <strain evidence="10 11">DSM 15349</strain>
    </source>
</reference>
<dbReference type="Pfam" id="PF00486">
    <property type="entry name" value="Trans_reg_C"/>
    <property type="match status" value="1"/>
</dbReference>
<dbReference type="PROSITE" id="PS50110">
    <property type="entry name" value="RESPONSE_REGULATORY"/>
    <property type="match status" value="1"/>
</dbReference>
<gene>
    <name evidence="10" type="ORF">ABID27_000173</name>
</gene>
<protein>
    <submittedName>
        <fullName evidence="10">DNA-binding response OmpR family regulator</fullName>
    </submittedName>
</protein>
<evidence type="ECO:0000259" key="8">
    <source>
        <dbReference type="PROSITE" id="PS50110"/>
    </source>
</evidence>
<dbReference type="RefSeq" id="WP_354279595.1">
    <property type="nucleotide sequence ID" value="NZ_JBEPMK010000001.1"/>
</dbReference>
<dbReference type="Gene3D" id="1.10.10.10">
    <property type="entry name" value="Winged helix-like DNA-binding domain superfamily/Winged helix DNA-binding domain"/>
    <property type="match status" value="1"/>
</dbReference>
<dbReference type="InterPro" id="IPR001789">
    <property type="entry name" value="Sig_transdc_resp-reg_receiver"/>
</dbReference>
<dbReference type="EMBL" id="JBEPMK010000001">
    <property type="protein sequence ID" value="MET3643556.1"/>
    <property type="molecule type" value="Genomic_DNA"/>
</dbReference>
<feature type="domain" description="OmpR/PhoB-type" evidence="9">
    <location>
        <begin position="106"/>
        <end position="184"/>
    </location>
</feature>
<keyword evidence="3" id="KW-0805">Transcription regulation</keyword>
<dbReference type="Proteomes" id="UP001549055">
    <property type="component" value="Unassembled WGS sequence"/>
</dbReference>
<accession>A0ABV2JI24</accession>
<organism evidence="10 11">
    <name type="scientific">Streptococcus gallinaceus</name>
    <dbReference type="NCBI Taxonomy" id="165758"/>
    <lineage>
        <taxon>Bacteria</taxon>
        <taxon>Bacillati</taxon>
        <taxon>Bacillota</taxon>
        <taxon>Bacilli</taxon>
        <taxon>Lactobacillales</taxon>
        <taxon>Streptococcaceae</taxon>
        <taxon>Streptococcus</taxon>
    </lineage>
</organism>
<dbReference type="SMART" id="SM00862">
    <property type="entry name" value="Trans_reg_C"/>
    <property type="match status" value="1"/>
</dbReference>
<sequence>MEAFLTDRGYHVLTAKDGEEAIEKFGQASLAILDIMMPKKDGLEVLNTIRQVSQMPVLMLTALTDEHVQFTSFDELADDFIEKPFSLLILLKQVEDLLRRCETPDRQLWQYKEASVDFDSFQAYYAGDAVSLTTKEIQLLHYLVDHPRMVLSRDQILSAIWDDFEASYERVIDIYIKNLRKNCI</sequence>
<evidence type="ECO:0000313" key="11">
    <source>
        <dbReference type="Proteomes" id="UP001549055"/>
    </source>
</evidence>
<dbReference type="SUPFAM" id="SSF52172">
    <property type="entry name" value="CheY-like"/>
    <property type="match status" value="1"/>
</dbReference>
<keyword evidence="2" id="KW-0902">Two-component regulatory system</keyword>
<dbReference type="InterPro" id="IPR036388">
    <property type="entry name" value="WH-like_DNA-bd_sf"/>
</dbReference>
<evidence type="ECO:0000256" key="7">
    <source>
        <dbReference type="PROSITE-ProRule" id="PRU01091"/>
    </source>
</evidence>
<dbReference type="CDD" id="cd00383">
    <property type="entry name" value="trans_reg_C"/>
    <property type="match status" value="1"/>
</dbReference>
<evidence type="ECO:0000256" key="6">
    <source>
        <dbReference type="PROSITE-ProRule" id="PRU00169"/>
    </source>
</evidence>
<evidence type="ECO:0000256" key="3">
    <source>
        <dbReference type="ARBA" id="ARBA00023015"/>
    </source>
</evidence>
<evidence type="ECO:0000256" key="5">
    <source>
        <dbReference type="ARBA" id="ARBA00023163"/>
    </source>
</evidence>
<evidence type="ECO:0000256" key="2">
    <source>
        <dbReference type="ARBA" id="ARBA00023012"/>
    </source>
</evidence>
<dbReference type="Gene3D" id="3.40.50.2300">
    <property type="match status" value="1"/>
</dbReference>
<feature type="domain" description="Response regulatory" evidence="8">
    <location>
        <begin position="1"/>
        <end position="98"/>
    </location>
</feature>
<dbReference type="InterPro" id="IPR001867">
    <property type="entry name" value="OmpR/PhoB-type_DNA-bd"/>
</dbReference>
<dbReference type="CDD" id="cd17574">
    <property type="entry name" value="REC_OmpR"/>
    <property type="match status" value="1"/>
</dbReference>
<keyword evidence="11" id="KW-1185">Reference proteome</keyword>
<keyword evidence="5" id="KW-0804">Transcription</keyword>